<dbReference type="Ensembl" id="ENSEBUT00000010870.1">
    <property type="protein sequence ID" value="ENSEBUP00000010325.1"/>
    <property type="gene ID" value="ENSEBUG00000006644.1"/>
</dbReference>
<protein>
    <submittedName>
        <fullName evidence="3">Steroid receptor RNA activator 1</fullName>
    </submittedName>
</protein>
<sequence>MAEEFVKPGNQSMGWNDPPVFSYGKQNQINARLRRNHLTRRVPPPQITGEMLAPCTAVAAMPPPTAPPVCSSIASPPAASHGQSESQEPQFDDVWEVLTKLQMKCEGSVPARVTGDITRKLELLKSQWENDKLSPAVKVRMGKLCHALQSECWGEATELQVSLTVDYMGEVSTWVIALRKLISLASCDGE</sequence>
<dbReference type="Proteomes" id="UP000694388">
    <property type="component" value="Unplaced"/>
</dbReference>
<evidence type="ECO:0000256" key="1">
    <source>
        <dbReference type="SAM" id="MobiDB-lite"/>
    </source>
</evidence>
<reference evidence="3" key="2">
    <citation type="submission" date="2025-09" db="UniProtKB">
        <authorList>
            <consortium name="Ensembl"/>
        </authorList>
    </citation>
    <scope>IDENTIFICATION</scope>
</reference>
<dbReference type="Pfam" id="PF07304">
    <property type="entry name" value="SRA1"/>
    <property type="match status" value="1"/>
</dbReference>
<dbReference type="GO" id="GO:0006357">
    <property type="term" value="P:regulation of transcription by RNA polymerase II"/>
    <property type="evidence" value="ECO:0007669"/>
    <property type="project" value="InterPro"/>
</dbReference>
<feature type="domain" description="SRA1/Sec31" evidence="2">
    <location>
        <begin position="56"/>
        <end position="183"/>
    </location>
</feature>
<feature type="region of interest" description="Disordered" evidence="1">
    <location>
        <begin position="68"/>
        <end position="90"/>
    </location>
</feature>
<name>A0A8C4WTC6_EPTBU</name>
<reference evidence="3" key="1">
    <citation type="submission" date="2025-08" db="UniProtKB">
        <authorList>
            <consortium name="Ensembl"/>
        </authorList>
    </citation>
    <scope>IDENTIFICATION</scope>
</reference>
<evidence type="ECO:0000259" key="2">
    <source>
        <dbReference type="Pfam" id="PF07304"/>
    </source>
</evidence>
<dbReference type="InterPro" id="IPR040243">
    <property type="entry name" value="Steroid_recept_RNA_1"/>
</dbReference>
<organism evidence="3 4">
    <name type="scientific">Eptatretus burgeri</name>
    <name type="common">Inshore hagfish</name>
    <dbReference type="NCBI Taxonomy" id="7764"/>
    <lineage>
        <taxon>Eukaryota</taxon>
        <taxon>Metazoa</taxon>
        <taxon>Chordata</taxon>
        <taxon>Craniata</taxon>
        <taxon>Vertebrata</taxon>
        <taxon>Cyclostomata</taxon>
        <taxon>Myxini</taxon>
        <taxon>Myxiniformes</taxon>
        <taxon>Myxinidae</taxon>
        <taxon>Eptatretinae</taxon>
        <taxon>Eptatretus</taxon>
    </lineage>
</organism>
<dbReference type="GO" id="GO:0003713">
    <property type="term" value="F:transcription coactivator activity"/>
    <property type="evidence" value="ECO:0007669"/>
    <property type="project" value="InterPro"/>
</dbReference>
<proteinExistence type="predicted"/>
<keyword evidence="4" id="KW-1185">Reference proteome</keyword>
<accession>A0A8C4WTC6</accession>
<dbReference type="GO" id="GO:0005634">
    <property type="term" value="C:nucleus"/>
    <property type="evidence" value="ECO:0007669"/>
    <property type="project" value="TreeGrafter"/>
</dbReference>
<dbReference type="OMA" id="VPGIQHD"/>
<dbReference type="PANTHER" id="PTHR18834:SF2">
    <property type="entry name" value="STEROID RECEPTOR RNA ACTIVATOR 1"/>
    <property type="match status" value="1"/>
</dbReference>
<evidence type="ECO:0000313" key="3">
    <source>
        <dbReference type="Ensembl" id="ENSEBUP00000010325.1"/>
    </source>
</evidence>
<dbReference type="GeneTree" id="ENSGT00390000001803"/>
<dbReference type="Gene3D" id="1.20.940.10">
    <property type="entry name" value="Functional domain of the splicing factor Prp18"/>
    <property type="match status" value="1"/>
</dbReference>
<feature type="region of interest" description="Disordered" evidence="1">
    <location>
        <begin position="1"/>
        <end position="20"/>
    </location>
</feature>
<dbReference type="PANTHER" id="PTHR18834">
    <property type="entry name" value="STEROID RECEPTOR RNA ACTIVATOR 1"/>
    <property type="match status" value="1"/>
</dbReference>
<dbReference type="InterPro" id="IPR009917">
    <property type="entry name" value="SRA1/Sec31"/>
</dbReference>
<dbReference type="AlphaFoldDB" id="A0A8C4WTC6"/>
<evidence type="ECO:0000313" key="4">
    <source>
        <dbReference type="Proteomes" id="UP000694388"/>
    </source>
</evidence>